<reference evidence="2" key="1">
    <citation type="journal article" date="2023" name="Mol. Phylogenet. Evol.">
        <title>Genome-scale phylogeny and comparative genomics of the fungal order Sordariales.</title>
        <authorList>
            <person name="Hensen N."/>
            <person name="Bonometti L."/>
            <person name="Westerberg I."/>
            <person name="Brannstrom I.O."/>
            <person name="Guillou S."/>
            <person name="Cros-Aarteil S."/>
            <person name="Calhoun S."/>
            <person name="Haridas S."/>
            <person name="Kuo A."/>
            <person name="Mondo S."/>
            <person name="Pangilinan J."/>
            <person name="Riley R."/>
            <person name="LaButti K."/>
            <person name="Andreopoulos B."/>
            <person name="Lipzen A."/>
            <person name="Chen C."/>
            <person name="Yan M."/>
            <person name="Daum C."/>
            <person name="Ng V."/>
            <person name="Clum A."/>
            <person name="Steindorff A."/>
            <person name="Ohm R.A."/>
            <person name="Martin F."/>
            <person name="Silar P."/>
            <person name="Natvig D.O."/>
            <person name="Lalanne C."/>
            <person name="Gautier V."/>
            <person name="Ament-Velasquez S.L."/>
            <person name="Kruys A."/>
            <person name="Hutchinson M.I."/>
            <person name="Powell A.J."/>
            <person name="Barry K."/>
            <person name="Miller A.N."/>
            <person name="Grigoriev I.V."/>
            <person name="Debuchy R."/>
            <person name="Gladieux P."/>
            <person name="Hiltunen Thoren M."/>
            <person name="Johannesson H."/>
        </authorList>
    </citation>
    <scope>NUCLEOTIDE SEQUENCE</scope>
    <source>
        <strain evidence="2">CBS 560.94</strain>
    </source>
</reference>
<gene>
    <name evidence="2" type="ORF">B0H65DRAFT_423112</name>
</gene>
<comment type="function">
    <text evidence="1">Component of the mitochondrial ribosome (mitoribosome), a dedicated translation machinery responsible for the synthesis of mitochondrial genome-encoded proteins, including at least some of the essential transmembrane subunits of the mitochondrial respiratory chain. The mitoribosomes are attached to the mitochondrial inner membrane and translation products are cotranslationally integrated into the membrane.</text>
</comment>
<dbReference type="GeneID" id="87861590"/>
<comment type="similarity">
    <text evidence="1">Belongs to the mitochondrion-specific ribosomal protein mS37 family.</text>
</comment>
<dbReference type="SMR" id="A0AAE0JHE9"/>
<dbReference type="EMBL" id="JAUEPP010000003">
    <property type="protein sequence ID" value="KAK3347958.1"/>
    <property type="molecule type" value="Genomic_DNA"/>
</dbReference>
<comment type="subunit">
    <text evidence="1">Component of the mitochondrial small ribosomal subunit.</text>
</comment>
<evidence type="ECO:0000256" key="1">
    <source>
        <dbReference type="PIRNR" id="PIRNR037706"/>
    </source>
</evidence>
<reference evidence="2" key="2">
    <citation type="submission" date="2023-06" db="EMBL/GenBank/DDBJ databases">
        <authorList>
            <consortium name="Lawrence Berkeley National Laboratory"/>
            <person name="Haridas S."/>
            <person name="Hensen N."/>
            <person name="Bonometti L."/>
            <person name="Westerberg I."/>
            <person name="Brannstrom I.O."/>
            <person name="Guillou S."/>
            <person name="Cros-Aarteil S."/>
            <person name="Calhoun S."/>
            <person name="Kuo A."/>
            <person name="Mondo S."/>
            <person name="Pangilinan J."/>
            <person name="Riley R."/>
            <person name="Labutti K."/>
            <person name="Andreopoulos B."/>
            <person name="Lipzen A."/>
            <person name="Chen C."/>
            <person name="Yanf M."/>
            <person name="Daum C."/>
            <person name="Ng V."/>
            <person name="Clum A."/>
            <person name="Steindorff A."/>
            <person name="Ohm R."/>
            <person name="Martin F."/>
            <person name="Silar P."/>
            <person name="Natvig D."/>
            <person name="Lalanne C."/>
            <person name="Gautier V."/>
            <person name="Ament-Velasquez S.L."/>
            <person name="Kruys A."/>
            <person name="Hutchinson M.I."/>
            <person name="Powell A.J."/>
            <person name="Barry K."/>
            <person name="Miller A.N."/>
            <person name="Grigoriev I.V."/>
            <person name="Debuchy R."/>
            <person name="Gladieux P."/>
            <person name="Thoren M.H."/>
            <person name="Johannesson H."/>
        </authorList>
    </citation>
    <scope>NUCLEOTIDE SEQUENCE</scope>
    <source>
        <strain evidence="2">CBS 560.94</strain>
    </source>
</reference>
<dbReference type="PANTHER" id="PTHR28066:SF1">
    <property type="entry name" value="SMALL RIBOSOMAL SUBUNIT PROTEIN MS37"/>
    <property type="match status" value="1"/>
</dbReference>
<dbReference type="RefSeq" id="XP_062683040.1">
    <property type="nucleotide sequence ID" value="XM_062824436.1"/>
</dbReference>
<dbReference type="GO" id="GO:0005763">
    <property type="term" value="C:mitochondrial small ribosomal subunit"/>
    <property type="evidence" value="ECO:0007669"/>
    <property type="project" value="TreeGrafter"/>
</dbReference>
<dbReference type="GO" id="GO:0032543">
    <property type="term" value="P:mitochondrial translation"/>
    <property type="evidence" value="ECO:0007669"/>
    <property type="project" value="InterPro"/>
</dbReference>
<keyword evidence="3" id="KW-1185">Reference proteome</keyword>
<keyword evidence="1 2" id="KW-0689">Ribosomal protein</keyword>
<organism evidence="2 3">
    <name type="scientific">Neurospora tetraspora</name>
    <dbReference type="NCBI Taxonomy" id="94610"/>
    <lineage>
        <taxon>Eukaryota</taxon>
        <taxon>Fungi</taxon>
        <taxon>Dikarya</taxon>
        <taxon>Ascomycota</taxon>
        <taxon>Pezizomycotina</taxon>
        <taxon>Sordariomycetes</taxon>
        <taxon>Sordariomycetidae</taxon>
        <taxon>Sordariales</taxon>
        <taxon>Sordariaceae</taxon>
        <taxon>Neurospora</taxon>
    </lineage>
</organism>
<dbReference type="InterPro" id="IPR017264">
    <property type="entry name" value="Ribosomal_mS37_fun"/>
</dbReference>
<evidence type="ECO:0000313" key="3">
    <source>
        <dbReference type="Proteomes" id="UP001278500"/>
    </source>
</evidence>
<protein>
    <recommendedName>
        <fullName evidence="1">Small ribosomal subunit protein mS37</fullName>
    </recommendedName>
</protein>
<keyword evidence="1" id="KW-0496">Mitochondrion</keyword>
<accession>A0AAE0JHE9</accession>
<dbReference type="Proteomes" id="UP001278500">
    <property type="component" value="Unassembled WGS sequence"/>
</dbReference>
<dbReference type="GO" id="GO:0003735">
    <property type="term" value="F:structural constituent of ribosome"/>
    <property type="evidence" value="ECO:0007669"/>
    <property type="project" value="InterPro"/>
</dbReference>
<dbReference type="AlphaFoldDB" id="A0AAE0JHE9"/>
<evidence type="ECO:0000313" key="2">
    <source>
        <dbReference type="EMBL" id="KAK3347958.1"/>
    </source>
</evidence>
<sequence length="90" mass="9893">MPNKPIRLPPLKQLRVRQANKAEENPCIAVMSSVLACWASAGYNSAGCATVENALRACMDAPKPAPKPNNTINYHLSRFQERLTQGKSKK</sequence>
<comment type="caution">
    <text evidence="2">The sequence shown here is derived from an EMBL/GenBank/DDBJ whole genome shotgun (WGS) entry which is preliminary data.</text>
</comment>
<proteinExistence type="inferred from homology"/>
<dbReference type="PANTHER" id="PTHR28066">
    <property type="entry name" value="37S RIBOSOMAL PROTEIN MRP10, MITOCHONDRIAL"/>
    <property type="match status" value="1"/>
</dbReference>
<keyword evidence="1" id="KW-0687">Ribonucleoprotein</keyword>
<name>A0AAE0JHE9_9PEZI</name>
<dbReference type="PIRSF" id="PIRSF037706">
    <property type="entry name" value="MRP10"/>
    <property type="match status" value="1"/>
</dbReference>
<comment type="subcellular location">
    <subcellularLocation>
        <location evidence="1">Mitochondrion</location>
    </subcellularLocation>
</comment>